<dbReference type="PROSITE" id="PS51186">
    <property type="entry name" value="GNAT"/>
    <property type="match status" value="1"/>
</dbReference>
<evidence type="ECO:0000259" key="1">
    <source>
        <dbReference type="PROSITE" id="PS51186"/>
    </source>
</evidence>
<accession>A0A1B7P985</accession>
<dbReference type="InterPro" id="IPR016181">
    <property type="entry name" value="Acyl_CoA_acyltransferase"/>
</dbReference>
<dbReference type="OrthoDB" id="2744543at2759"/>
<dbReference type="InterPro" id="IPR000182">
    <property type="entry name" value="GNAT_dom"/>
</dbReference>
<comment type="caution">
    <text evidence="2">The sequence shown here is derived from an EMBL/GenBank/DDBJ whole genome shotgun (WGS) entry which is preliminary data.</text>
</comment>
<feature type="domain" description="N-acetyltransferase" evidence="1">
    <location>
        <begin position="168"/>
        <end position="246"/>
    </location>
</feature>
<dbReference type="PANTHER" id="PTHR42791:SF16">
    <property type="entry name" value="N-ACETYLTRANSFERASE DOMAIN-CONTAINING PROTEIN"/>
    <property type="match status" value="1"/>
</dbReference>
<dbReference type="CDD" id="cd04301">
    <property type="entry name" value="NAT_SF"/>
    <property type="match status" value="1"/>
</dbReference>
<evidence type="ECO:0000313" key="2">
    <source>
        <dbReference type="EMBL" id="OAX85539.1"/>
    </source>
</evidence>
<dbReference type="SUPFAM" id="SSF55729">
    <property type="entry name" value="Acyl-CoA N-acyltransferases (Nat)"/>
    <property type="match status" value="1"/>
</dbReference>
<protein>
    <recommendedName>
        <fullName evidence="1">N-acetyltransferase domain-containing protein</fullName>
    </recommendedName>
</protein>
<dbReference type="STRING" id="1658172.A0A1B7P985"/>
<reference evidence="2 3" key="1">
    <citation type="submission" date="2015-07" db="EMBL/GenBank/DDBJ databases">
        <title>Emmonsia species relationships and genome sequence.</title>
        <authorList>
            <person name="Cuomo C.A."/>
            <person name="Schwartz I.S."/>
            <person name="Kenyon C."/>
            <person name="de Hoog G.S."/>
            <person name="Govender N.P."/>
            <person name="Botha A."/>
            <person name="Moreno L."/>
            <person name="de Vries M."/>
            <person name="Munoz J.F."/>
            <person name="Stielow J.B."/>
        </authorList>
    </citation>
    <scope>NUCLEOTIDE SEQUENCE [LARGE SCALE GENOMIC DNA]</scope>
    <source>
        <strain evidence="2 3">CBS 136260</strain>
    </source>
</reference>
<proteinExistence type="predicted"/>
<dbReference type="EMBL" id="LGUA01000004">
    <property type="protein sequence ID" value="OAX85539.1"/>
    <property type="molecule type" value="Genomic_DNA"/>
</dbReference>
<dbReference type="Proteomes" id="UP000091918">
    <property type="component" value="Unassembled WGS sequence"/>
</dbReference>
<dbReference type="GO" id="GO:0016747">
    <property type="term" value="F:acyltransferase activity, transferring groups other than amino-acyl groups"/>
    <property type="evidence" value="ECO:0007669"/>
    <property type="project" value="InterPro"/>
</dbReference>
<dbReference type="PANTHER" id="PTHR42791">
    <property type="entry name" value="GNAT FAMILY ACETYLTRANSFERASE"/>
    <property type="match status" value="1"/>
</dbReference>
<organism evidence="2 3">
    <name type="scientific">Emergomyces africanus</name>
    <dbReference type="NCBI Taxonomy" id="1955775"/>
    <lineage>
        <taxon>Eukaryota</taxon>
        <taxon>Fungi</taxon>
        <taxon>Dikarya</taxon>
        <taxon>Ascomycota</taxon>
        <taxon>Pezizomycotina</taxon>
        <taxon>Eurotiomycetes</taxon>
        <taxon>Eurotiomycetidae</taxon>
        <taxon>Onygenales</taxon>
        <taxon>Ajellomycetaceae</taxon>
        <taxon>Emergomyces</taxon>
    </lineage>
</organism>
<dbReference type="Pfam" id="PF00583">
    <property type="entry name" value="Acetyltransf_1"/>
    <property type="match status" value="1"/>
</dbReference>
<keyword evidence="3" id="KW-1185">Reference proteome</keyword>
<sequence>MHIRPLVAADIPDVATTISEAMLDDEVWAFLAPNRLKYYSEYRAGFVRRTKQRFSTPGWVLYVAVTDSEDELEIGHLQGLGHGERHRQEGRGGGGEVVVGYCAWERLGNSPAAMRWKEKRKTLGWWLERRLLNVEGRYADIFLPNRVVDHSSVQTYISATADNFPPDIFPDFWYLGMLAIHPSYQRRGIGKMLLQWGIEQGKAENVPVGLEPSLRGAGLYKKLGFRDLGKVELLGKEWVAMMLWEPSGLSAEESWFQRAMEWEQKKAEEMKQKTTMTMKNL</sequence>
<name>A0A1B7P985_9EURO</name>
<dbReference type="Gene3D" id="3.40.630.30">
    <property type="match status" value="1"/>
</dbReference>
<evidence type="ECO:0000313" key="3">
    <source>
        <dbReference type="Proteomes" id="UP000091918"/>
    </source>
</evidence>
<dbReference type="InterPro" id="IPR052523">
    <property type="entry name" value="Trichothecene_AcTrans"/>
</dbReference>
<gene>
    <name evidence="2" type="ORF">ACJ72_00077</name>
</gene>
<dbReference type="AlphaFoldDB" id="A0A1B7P985"/>